<name>D8Q1K5_SCHCM</name>
<dbReference type="STRING" id="578458.D8Q1K5"/>
<feature type="compositionally biased region" description="Low complexity" evidence="1">
    <location>
        <begin position="776"/>
        <end position="814"/>
    </location>
</feature>
<dbReference type="RefSeq" id="XP_003033425.1">
    <property type="nucleotide sequence ID" value="XM_003033379.1"/>
</dbReference>
<feature type="compositionally biased region" description="Pro residues" evidence="1">
    <location>
        <begin position="1094"/>
        <end position="1107"/>
    </location>
</feature>
<feature type="compositionally biased region" description="Low complexity" evidence="1">
    <location>
        <begin position="1078"/>
        <end position="1093"/>
    </location>
</feature>
<feature type="compositionally biased region" description="Polar residues" evidence="1">
    <location>
        <begin position="866"/>
        <end position="880"/>
    </location>
</feature>
<proteinExistence type="predicted"/>
<sequence length="1146" mass="122430">MSSPPAATTSPKRRQGVPHLLESFPAPPTFIPATPATPGSLQLPQRSTSPFGGTTPTTPLSAYHTPPTSFISTLSGNAYPTTTSPPRHIPSPRTQPASLPSASANPPPSLPPSQPLPPVPQNDTPSLLLSSARRSTSDNASVRSASLRSLGRESIRSGRSSEHGHRSGRQDQHDGRSPRPSVDSAGRPRPSLDSSAPPRPSLSSVHSNSPAIFPSPPLNRISEVYHNPANDNEDVLSASFTRRASPDASFTSASSTLQASTSTPPTSSLPSPNSSACPSPLPKEMLQDPAAFHRELRSARSRSRGHKEVLRSRVTSMDIPPSPIRPILPRSVSDGTMSLADSNAGTPRGRTLGKPKKVAAAAATSDADGRDSPDINEIIERTPRPARSSKSLARSASSSSKSLARSASSKSLGTSTRRSSARLSKESSTSNVSADPSRRRPYAKSFGADTPHARGKRTKDAIPPPPSSFTHPVKQERALSRGASEQSRDSTISAFSLTAYGVNDAPYKRDSAYSNDPYSSGREGKSPADRSPASSSAHELPTARPRRGASPFESLRRSIHSMQSESDNPYGGIHPDDEKLFAEMEQMLEGQVSDTEEGPSMSRGKAPDAFAVEVVRSDDEGEEPFDDEVVESDEDSDSSIDLRTPLSKLMLRDGVLSPNSKVLQQQEEDLLGTPGRGSVMSFTSAISTSSILKDTRDTPSRRVRHRDGKLLRGGLGLTTGLGWSDSEDEDAPSPFTKRVSSLALSRSKSVSNLRSTSTLSLGAIEEDVPSAREIMSRSTSKTSSLRSMPSMPLSKSLNSLSRMSSRSSGYSVRPSHGHAHGGSTLFEDDEDDVDGADEFGRSKSWKTRSQPTTRSQPRELYAMQPSEGTPSSDSTASISLPDTPADYEATPTYTGHSYNRNKELPRLPSMGSLRRQGSTASVRRTVSQKSVKKTTSMASIRDRSVSETKSRMPESQSYSRVPEPQTRSRMPEPKTRTRTPEPKSRIPESKSRSSTPDSRLRRPSFGSSSIPAPPSTSKAPPLPTHRPIEMTRSPRPLQLPTRLTSDRPAVPVPRVAHSSLEAPAQSYSGLPSPSARISPHSGLPSPASSSGLPSPHPMGSPPSPNPLGPDGKPRPRTGTGMVYRSSRGGGALRTPSQMHKRSAPPL</sequence>
<evidence type="ECO:0000256" key="1">
    <source>
        <dbReference type="SAM" id="MobiDB-lite"/>
    </source>
</evidence>
<dbReference type="AlphaFoldDB" id="D8Q1K5"/>
<feature type="region of interest" description="Disordered" evidence="1">
    <location>
        <begin position="1"/>
        <end position="644"/>
    </location>
</feature>
<feature type="compositionally biased region" description="Low complexity" evidence="1">
    <location>
        <begin position="386"/>
        <end position="412"/>
    </location>
</feature>
<feature type="compositionally biased region" description="Polar residues" evidence="1">
    <location>
        <begin position="1005"/>
        <end position="1018"/>
    </location>
</feature>
<dbReference type="GeneID" id="9590975"/>
<gene>
    <name evidence="2" type="ORF">SCHCODRAFT_256928</name>
</gene>
<feature type="compositionally biased region" description="Basic and acidic residues" evidence="1">
    <location>
        <begin position="969"/>
        <end position="991"/>
    </location>
</feature>
<feature type="compositionally biased region" description="Acidic residues" evidence="1">
    <location>
        <begin position="826"/>
        <end position="837"/>
    </location>
</feature>
<feature type="compositionally biased region" description="Low complexity" evidence="1">
    <location>
        <begin position="95"/>
        <end position="104"/>
    </location>
</feature>
<protein>
    <submittedName>
        <fullName evidence="2">Uncharacterized protein</fullName>
    </submittedName>
</protein>
<feature type="compositionally biased region" description="Pro residues" evidence="1">
    <location>
        <begin position="105"/>
        <end position="120"/>
    </location>
</feature>
<keyword evidence="3" id="KW-1185">Reference proteome</keyword>
<feature type="region of interest" description="Disordered" evidence="1">
    <location>
        <begin position="772"/>
        <end position="1146"/>
    </location>
</feature>
<organism evidence="3">
    <name type="scientific">Schizophyllum commune (strain H4-8 / FGSC 9210)</name>
    <name type="common">Split gill fungus</name>
    <dbReference type="NCBI Taxonomy" id="578458"/>
    <lineage>
        <taxon>Eukaryota</taxon>
        <taxon>Fungi</taxon>
        <taxon>Dikarya</taxon>
        <taxon>Basidiomycota</taxon>
        <taxon>Agaricomycotina</taxon>
        <taxon>Agaricomycetes</taxon>
        <taxon>Agaricomycetidae</taxon>
        <taxon>Agaricales</taxon>
        <taxon>Schizophyllaceae</taxon>
        <taxon>Schizophyllum</taxon>
    </lineage>
</organism>
<feature type="compositionally biased region" description="Polar residues" evidence="1">
    <location>
        <begin position="201"/>
        <end position="210"/>
    </location>
</feature>
<dbReference type="InParanoid" id="D8Q1K5"/>
<dbReference type="OMA" id="PMPITPD"/>
<feature type="compositionally biased region" description="Polar residues" evidence="1">
    <location>
        <begin position="132"/>
        <end position="144"/>
    </location>
</feature>
<evidence type="ECO:0000313" key="3">
    <source>
        <dbReference type="Proteomes" id="UP000007431"/>
    </source>
</evidence>
<feature type="compositionally biased region" description="Basic and acidic residues" evidence="1">
    <location>
        <begin position="940"/>
        <end position="952"/>
    </location>
</feature>
<dbReference type="HOGENOM" id="CLU_277084_0_0_1"/>
<feature type="compositionally biased region" description="Basic and acidic residues" evidence="1">
    <location>
        <begin position="150"/>
        <end position="177"/>
    </location>
</feature>
<feature type="compositionally biased region" description="Polar residues" evidence="1">
    <location>
        <begin position="66"/>
        <end position="85"/>
    </location>
</feature>
<feature type="compositionally biased region" description="Acidic residues" evidence="1">
    <location>
        <begin position="619"/>
        <end position="638"/>
    </location>
</feature>
<feature type="compositionally biased region" description="Basic and acidic residues" evidence="1">
    <location>
        <begin position="367"/>
        <end position="383"/>
    </location>
</feature>
<dbReference type="KEGG" id="scm:SCHCO_02497755"/>
<feature type="compositionally biased region" description="Polar residues" evidence="1">
    <location>
        <begin position="333"/>
        <end position="345"/>
    </location>
</feature>
<dbReference type="eggNOG" id="ENOG502R0Y2">
    <property type="taxonomic scope" value="Eukaryota"/>
</dbReference>
<dbReference type="VEuPathDB" id="FungiDB:SCHCODRAFT_02497755"/>
<feature type="compositionally biased region" description="Polar residues" evidence="1">
    <location>
        <begin position="915"/>
        <end position="938"/>
    </location>
</feature>
<feature type="compositionally biased region" description="Polar residues" evidence="1">
    <location>
        <begin position="483"/>
        <end position="496"/>
    </location>
</feature>
<feature type="compositionally biased region" description="Low complexity" evidence="1">
    <location>
        <begin position="47"/>
        <end position="59"/>
    </location>
</feature>
<dbReference type="EMBL" id="GL377305">
    <property type="protein sequence ID" value="EFI98522.1"/>
    <property type="molecule type" value="Genomic_DNA"/>
</dbReference>
<evidence type="ECO:0000313" key="2">
    <source>
        <dbReference type="EMBL" id="EFI98522.1"/>
    </source>
</evidence>
<feature type="compositionally biased region" description="Polar residues" evidence="1">
    <location>
        <begin position="1"/>
        <end position="10"/>
    </location>
</feature>
<accession>D8Q1K5</accession>
<feature type="compositionally biased region" description="Low complexity" evidence="1">
    <location>
        <begin position="248"/>
        <end position="278"/>
    </location>
</feature>
<dbReference type="Proteomes" id="UP000007431">
    <property type="component" value="Unassembled WGS sequence"/>
</dbReference>
<dbReference type="OrthoDB" id="3064136at2759"/>
<reference evidence="2 3" key="1">
    <citation type="journal article" date="2010" name="Nat. Biotechnol.">
        <title>Genome sequence of the model mushroom Schizophyllum commune.</title>
        <authorList>
            <person name="Ohm R.A."/>
            <person name="de Jong J.F."/>
            <person name="Lugones L.G."/>
            <person name="Aerts A."/>
            <person name="Kothe E."/>
            <person name="Stajich J.E."/>
            <person name="de Vries R.P."/>
            <person name="Record E."/>
            <person name="Levasseur A."/>
            <person name="Baker S.E."/>
            <person name="Bartholomew K.A."/>
            <person name="Coutinho P.M."/>
            <person name="Erdmann S."/>
            <person name="Fowler T.J."/>
            <person name="Gathman A.C."/>
            <person name="Lombard V."/>
            <person name="Henrissat B."/>
            <person name="Knabe N."/>
            <person name="Kuees U."/>
            <person name="Lilly W.W."/>
            <person name="Lindquist E."/>
            <person name="Lucas S."/>
            <person name="Magnuson J.K."/>
            <person name="Piumi F."/>
            <person name="Raudaskoski M."/>
            <person name="Salamov A."/>
            <person name="Schmutz J."/>
            <person name="Schwarze F.W.M.R."/>
            <person name="vanKuyk P.A."/>
            <person name="Horton J.S."/>
            <person name="Grigoriev I.V."/>
            <person name="Woesten H.A.B."/>
        </authorList>
    </citation>
    <scope>NUCLEOTIDE SEQUENCE [LARGE SCALE GENOMIC DNA]</scope>
    <source>
        <strain evidence="3">H4-8 / FGSC 9210</strain>
    </source>
</reference>
<feature type="compositionally biased region" description="Polar residues" evidence="1">
    <location>
        <begin position="413"/>
        <end position="434"/>
    </location>
</feature>